<gene>
    <name evidence="1" type="ORF">Pmani_001853</name>
</gene>
<sequence length="263" mass="28731">MRAKTALLIPGVSLHLHWKGGESTVKVTGEVMVSGQQRVMVDTLLVSGHEDQCDVTVTLDAYWLVRSEGGNEGREGGRESNEKRVTRKVVPWSPNPTPSLFWVVFPPSPIPWVQFPRSLPPTGHCNCKLDPGQHSSLHSFYNSGGSRADHIGQWSLKGQGGHGIGLDRRTRMTSHWSWSEIVGSGIGGESTVKVTGEVMVSGQQRVMVDTLLVSGHEDQCDVTVTLDAYWRRVHCEGDRGGDGQWSAEGHGGYTIGLWTRGPV</sequence>
<proteinExistence type="predicted"/>
<organism evidence="1 2">
    <name type="scientific">Petrolisthes manimaculis</name>
    <dbReference type="NCBI Taxonomy" id="1843537"/>
    <lineage>
        <taxon>Eukaryota</taxon>
        <taxon>Metazoa</taxon>
        <taxon>Ecdysozoa</taxon>
        <taxon>Arthropoda</taxon>
        <taxon>Crustacea</taxon>
        <taxon>Multicrustacea</taxon>
        <taxon>Malacostraca</taxon>
        <taxon>Eumalacostraca</taxon>
        <taxon>Eucarida</taxon>
        <taxon>Decapoda</taxon>
        <taxon>Pleocyemata</taxon>
        <taxon>Anomura</taxon>
        <taxon>Galatheoidea</taxon>
        <taxon>Porcellanidae</taxon>
        <taxon>Petrolisthes</taxon>
    </lineage>
</organism>
<evidence type="ECO:0000313" key="1">
    <source>
        <dbReference type="EMBL" id="KAK4327702.1"/>
    </source>
</evidence>
<protein>
    <submittedName>
        <fullName evidence="1">Uncharacterized protein</fullName>
    </submittedName>
</protein>
<dbReference type="AlphaFoldDB" id="A0AAE1QM82"/>
<keyword evidence="2" id="KW-1185">Reference proteome</keyword>
<dbReference type="Proteomes" id="UP001292094">
    <property type="component" value="Unassembled WGS sequence"/>
</dbReference>
<accession>A0AAE1QM82</accession>
<reference evidence="1" key="1">
    <citation type="submission" date="2023-11" db="EMBL/GenBank/DDBJ databases">
        <title>Genome assemblies of two species of porcelain crab, Petrolisthes cinctipes and Petrolisthes manimaculis (Anomura: Porcellanidae).</title>
        <authorList>
            <person name="Angst P."/>
        </authorList>
    </citation>
    <scope>NUCLEOTIDE SEQUENCE</scope>
    <source>
        <strain evidence="1">PB745_02</strain>
        <tissue evidence="1">Gill</tissue>
    </source>
</reference>
<comment type="caution">
    <text evidence="1">The sequence shown here is derived from an EMBL/GenBank/DDBJ whole genome shotgun (WGS) entry which is preliminary data.</text>
</comment>
<evidence type="ECO:0000313" key="2">
    <source>
        <dbReference type="Proteomes" id="UP001292094"/>
    </source>
</evidence>
<dbReference type="EMBL" id="JAWZYT010000130">
    <property type="protein sequence ID" value="KAK4327702.1"/>
    <property type="molecule type" value="Genomic_DNA"/>
</dbReference>
<name>A0AAE1QM82_9EUCA</name>